<feature type="compositionally biased region" description="Basic and acidic residues" evidence="1">
    <location>
        <begin position="173"/>
        <end position="187"/>
    </location>
</feature>
<keyword evidence="3" id="KW-1185">Reference proteome</keyword>
<feature type="compositionally biased region" description="Basic and acidic residues" evidence="1">
    <location>
        <begin position="194"/>
        <end position="203"/>
    </location>
</feature>
<feature type="compositionally biased region" description="Basic residues" evidence="1">
    <location>
        <begin position="105"/>
        <end position="114"/>
    </location>
</feature>
<sequence length="226" mass="26265">MCLVKVKQEEDHIVPYRVVQRARSPPRRRVSRHSRDIERRYSRSEVVRDSPPRPSSSYIAVPSPKPLQIPAPQPVPVFIQPSPPPPPPPAPMPMPAPPPAPSHISSHHTSHHGGAHYVEVSPRSSITSHTSSLDDRSEYVYREREVRRERQRAYSPDNPRYEHYRYVEPASSESDHYERYQTRDRSRQRSRSRAGYDDSRGGYRETTNMRVSIGENDGRRRRDYGR</sequence>
<dbReference type="EMBL" id="KI964712">
    <property type="protein sequence ID" value="EUC30167.1"/>
    <property type="molecule type" value="Genomic_DNA"/>
</dbReference>
<evidence type="ECO:0000313" key="3">
    <source>
        <dbReference type="Proteomes" id="UP000053841"/>
    </source>
</evidence>
<dbReference type="KEGG" id="bze:COCCADRAFT_104573"/>
<evidence type="ECO:0000256" key="1">
    <source>
        <dbReference type="SAM" id="MobiDB-lite"/>
    </source>
</evidence>
<feature type="compositionally biased region" description="Basic and acidic residues" evidence="1">
    <location>
        <begin position="132"/>
        <end position="152"/>
    </location>
</feature>
<feature type="region of interest" description="Disordered" evidence="1">
    <location>
        <begin position="21"/>
        <end position="226"/>
    </location>
</feature>
<accession>W6XRU3</accession>
<dbReference type="RefSeq" id="XP_007715536.1">
    <property type="nucleotide sequence ID" value="XM_007717346.1"/>
</dbReference>
<dbReference type="Proteomes" id="UP000053841">
    <property type="component" value="Unassembled WGS sequence"/>
</dbReference>
<gene>
    <name evidence="2" type="ORF">COCCADRAFT_104573</name>
</gene>
<feature type="compositionally biased region" description="Low complexity" evidence="1">
    <location>
        <begin position="121"/>
        <end position="131"/>
    </location>
</feature>
<protein>
    <submittedName>
        <fullName evidence="2">Uncharacterized protein</fullName>
    </submittedName>
</protein>
<dbReference type="OrthoDB" id="3800879at2759"/>
<feature type="compositionally biased region" description="Basic and acidic residues" evidence="1">
    <location>
        <begin position="33"/>
        <end position="51"/>
    </location>
</feature>
<name>W6XRU3_COCC2</name>
<dbReference type="AlphaFoldDB" id="W6XRU3"/>
<dbReference type="eggNOG" id="ENOG502SSKF">
    <property type="taxonomic scope" value="Eukaryota"/>
</dbReference>
<feature type="compositionally biased region" description="Pro residues" evidence="1">
    <location>
        <begin position="63"/>
        <end position="101"/>
    </location>
</feature>
<reference evidence="2 3" key="1">
    <citation type="journal article" date="2013" name="PLoS Genet.">
        <title>Comparative genome structure, secondary metabolite, and effector coding capacity across Cochliobolus pathogens.</title>
        <authorList>
            <person name="Condon B.J."/>
            <person name="Leng Y."/>
            <person name="Wu D."/>
            <person name="Bushley K.E."/>
            <person name="Ohm R.A."/>
            <person name="Otillar R."/>
            <person name="Martin J."/>
            <person name="Schackwitz W."/>
            <person name="Grimwood J."/>
            <person name="MohdZainudin N."/>
            <person name="Xue C."/>
            <person name="Wang R."/>
            <person name="Manning V.A."/>
            <person name="Dhillon B."/>
            <person name="Tu Z.J."/>
            <person name="Steffenson B.J."/>
            <person name="Salamov A."/>
            <person name="Sun H."/>
            <person name="Lowry S."/>
            <person name="LaButti K."/>
            <person name="Han J."/>
            <person name="Copeland A."/>
            <person name="Lindquist E."/>
            <person name="Barry K."/>
            <person name="Schmutz J."/>
            <person name="Baker S.E."/>
            <person name="Ciuffetti L.M."/>
            <person name="Grigoriev I.V."/>
            <person name="Zhong S."/>
            <person name="Turgeon B.G."/>
        </authorList>
    </citation>
    <scope>NUCLEOTIDE SEQUENCE [LARGE SCALE GENOMIC DNA]</scope>
    <source>
        <strain evidence="2 3">26-R-13</strain>
    </source>
</reference>
<organism evidence="2 3">
    <name type="scientific">Cochliobolus carbonum (strain 26-R-13)</name>
    <name type="common">Maize leaf spot fungus</name>
    <name type="synonym">Bipolaris zeicola</name>
    <dbReference type="NCBI Taxonomy" id="930089"/>
    <lineage>
        <taxon>Eukaryota</taxon>
        <taxon>Fungi</taxon>
        <taxon>Dikarya</taxon>
        <taxon>Ascomycota</taxon>
        <taxon>Pezizomycotina</taxon>
        <taxon>Dothideomycetes</taxon>
        <taxon>Pleosporomycetidae</taxon>
        <taxon>Pleosporales</taxon>
        <taxon>Pleosporineae</taxon>
        <taxon>Pleosporaceae</taxon>
        <taxon>Bipolaris</taxon>
    </lineage>
</organism>
<feature type="compositionally biased region" description="Basic and acidic residues" evidence="1">
    <location>
        <begin position="216"/>
        <end position="226"/>
    </location>
</feature>
<proteinExistence type="predicted"/>
<dbReference type="GeneID" id="19143042"/>
<evidence type="ECO:0000313" key="2">
    <source>
        <dbReference type="EMBL" id="EUC30167.1"/>
    </source>
</evidence>
<dbReference type="HOGENOM" id="CLU_1310339_0_0_1"/>